<name>A0A3T0MZM5_9RHOB</name>
<sequence>MNAFHLAAIFSLLSVPVLADEVWDSDMGQIVYEAEEGGAAIFSFTNVDAYPAKLIIPGLAGNYSNRSSHDAFWIGQGAGACTAFMSHGDAPASSQWGRAQVVFDSPEFPTSVTVILGFCLDEPNIVIRGE</sequence>
<dbReference type="AlphaFoldDB" id="A0A3T0MZM5"/>
<keyword evidence="1" id="KW-0732">Signal</keyword>
<protein>
    <submittedName>
        <fullName evidence="2">Uncharacterized protein</fullName>
    </submittedName>
</protein>
<feature type="signal peptide" evidence="1">
    <location>
        <begin position="1"/>
        <end position="19"/>
    </location>
</feature>
<gene>
    <name evidence="2" type="ORF">EBB79_04515</name>
</gene>
<dbReference type="EMBL" id="CP033219">
    <property type="protein sequence ID" value="AZV77224.1"/>
    <property type="molecule type" value="Genomic_DNA"/>
</dbReference>
<keyword evidence="3" id="KW-1185">Reference proteome</keyword>
<reference evidence="2 3" key="1">
    <citation type="submission" date="2018-10" db="EMBL/GenBank/DDBJ databases">
        <title>Parasedimentitalea marina sp. nov., a psychrophilic bacterium isolated from deep seawater of the New Britain Trench.</title>
        <authorList>
            <person name="Cao J."/>
        </authorList>
    </citation>
    <scope>NUCLEOTIDE SEQUENCE [LARGE SCALE GENOMIC DNA]</scope>
    <source>
        <strain evidence="2 3">W43</strain>
    </source>
</reference>
<feature type="chain" id="PRO_5019415289" evidence="1">
    <location>
        <begin position="20"/>
        <end position="130"/>
    </location>
</feature>
<dbReference type="RefSeq" id="WP_127747778.1">
    <property type="nucleotide sequence ID" value="NZ_CP033219.1"/>
</dbReference>
<proteinExistence type="predicted"/>
<evidence type="ECO:0000313" key="3">
    <source>
        <dbReference type="Proteomes" id="UP000283063"/>
    </source>
</evidence>
<evidence type="ECO:0000256" key="1">
    <source>
        <dbReference type="SAM" id="SignalP"/>
    </source>
</evidence>
<dbReference type="OrthoDB" id="572536at2"/>
<accession>A0A3T0MZM5</accession>
<evidence type="ECO:0000313" key="2">
    <source>
        <dbReference type="EMBL" id="AZV77224.1"/>
    </source>
</evidence>
<organism evidence="2 3">
    <name type="scientific">Parasedimentitalea marina</name>
    <dbReference type="NCBI Taxonomy" id="2483033"/>
    <lineage>
        <taxon>Bacteria</taxon>
        <taxon>Pseudomonadati</taxon>
        <taxon>Pseudomonadota</taxon>
        <taxon>Alphaproteobacteria</taxon>
        <taxon>Rhodobacterales</taxon>
        <taxon>Paracoccaceae</taxon>
        <taxon>Parasedimentitalea</taxon>
    </lineage>
</organism>
<dbReference type="KEGG" id="sedi:EBB79_04515"/>
<dbReference type="Proteomes" id="UP000283063">
    <property type="component" value="Chromosome"/>
</dbReference>